<dbReference type="Gene3D" id="3.40.1050.10">
    <property type="entry name" value="Carbonic anhydrase"/>
    <property type="match status" value="1"/>
</dbReference>
<reference evidence="1 2" key="1">
    <citation type="journal article" date="2020" name="ISME J.">
        <title>Uncovering the hidden diversity of litter-decomposition mechanisms in mushroom-forming fungi.</title>
        <authorList>
            <person name="Floudas D."/>
            <person name="Bentzer J."/>
            <person name="Ahren D."/>
            <person name="Johansson T."/>
            <person name="Persson P."/>
            <person name="Tunlid A."/>
        </authorList>
    </citation>
    <scope>NUCLEOTIDE SEQUENCE [LARGE SCALE GENOMIC DNA]</scope>
    <source>
        <strain evidence="1 2">CBS 661.87</strain>
    </source>
</reference>
<dbReference type="EMBL" id="JAACJP010000017">
    <property type="protein sequence ID" value="KAF5379210.1"/>
    <property type="molecule type" value="Genomic_DNA"/>
</dbReference>
<sequence>MNYPNLMKQLANPLFVLTSCSDSQVGEGTVFNARPGLFFSEGNIANKFIRDDGKS</sequence>
<name>A0A8H5H9Q5_9AGAR</name>
<accession>A0A8H5H9Q5</accession>
<evidence type="ECO:0000313" key="1">
    <source>
        <dbReference type="EMBL" id="KAF5379210.1"/>
    </source>
</evidence>
<dbReference type="Proteomes" id="UP000565441">
    <property type="component" value="Unassembled WGS sequence"/>
</dbReference>
<protein>
    <submittedName>
        <fullName evidence="1">Uncharacterized protein</fullName>
    </submittedName>
</protein>
<comment type="caution">
    <text evidence="1">The sequence shown here is derived from an EMBL/GenBank/DDBJ whole genome shotgun (WGS) entry which is preliminary data.</text>
</comment>
<dbReference type="SUPFAM" id="SSF53056">
    <property type="entry name" value="beta-carbonic anhydrase, cab"/>
    <property type="match status" value="1"/>
</dbReference>
<dbReference type="OrthoDB" id="10248475at2759"/>
<proteinExistence type="predicted"/>
<dbReference type="GO" id="GO:0008270">
    <property type="term" value="F:zinc ion binding"/>
    <property type="evidence" value="ECO:0007669"/>
    <property type="project" value="InterPro"/>
</dbReference>
<dbReference type="AlphaFoldDB" id="A0A8H5H9Q5"/>
<evidence type="ECO:0000313" key="2">
    <source>
        <dbReference type="Proteomes" id="UP000565441"/>
    </source>
</evidence>
<gene>
    <name evidence="1" type="ORF">D9615_005964</name>
</gene>
<dbReference type="GO" id="GO:0004089">
    <property type="term" value="F:carbonate dehydratase activity"/>
    <property type="evidence" value="ECO:0007669"/>
    <property type="project" value="InterPro"/>
</dbReference>
<keyword evidence="2" id="KW-1185">Reference proteome</keyword>
<dbReference type="InterPro" id="IPR036874">
    <property type="entry name" value="Carbonic_anhydrase_sf"/>
</dbReference>
<organism evidence="1 2">
    <name type="scientific">Tricholomella constricta</name>
    <dbReference type="NCBI Taxonomy" id="117010"/>
    <lineage>
        <taxon>Eukaryota</taxon>
        <taxon>Fungi</taxon>
        <taxon>Dikarya</taxon>
        <taxon>Basidiomycota</taxon>
        <taxon>Agaricomycotina</taxon>
        <taxon>Agaricomycetes</taxon>
        <taxon>Agaricomycetidae</taxon>
        <taxon>Agaricales</taxon>
        <taxon>Tricholomatineae</taxon>
        <taxon>Lyophyllaceae</taxon>
        <taxon>Tricholomella</taxon>
    </lineage>
</organism>